<dbReference type="EC" id="2.7.13.3" evidence="3"/>
<dbReference type="SMART" id="SM00387">
    <property type="entry name" value="HATPase_c"/>
    <property type="match status" value="1"/>
</dbReference>
<dbReference type="SUPFAM" id="SSF55874">
    <property type="entry name" value="ATPase domain of HSP90 chaperone/DNA topoisomerase II/histidine kinase"/>
    <property type="match status" value="1"/>
</dbReference>
<comment type="subcellular location">
    <subcellularLocation>
        <location evidence="2">Cell membrane</location>
        <topology evidence="2">Multi-pass membrane protein</topology>
    </subcellularLocation>
</comment>
<name>G8M2M0_ACECE</name>
<evidence type="ECO:0000256" key="7">
    <source>
        <dbReference type="ARBA" id="ARBA00022777"/>
    </source>
</evidence>
<dbReference type="AlphaFoldDB" id="G8M2M0"/>
<keyword evidence="5" id="KW-0808">Transferase</keyword>
<evidence type="ECO:0000256" key="11">
    <source>
        <dbReference type="SAM" id="Phobius"/>
    </source>
</evidence>
<reference evidence="14" key="1">
    <citation type="submission" date="2011-12" db="EMBL/GenBank/DDBJ databases">
        <title>Complete sequence of Clostridium clariflavum DSM 19732.</title>
        <authorList>
            <consortium name="US DOE Joint Genome Institute"/>
            <person name="Lucas S."/>
            <person name="Han J."/>
            <person name="Lapidus A."/>
            <person name="Cheng J.-F."/>
            <person name="Goodwin L."/>
            <person name="Pitluck S."/>
            <person name="Peters L."/>
            <person name="Teshima H."/>
            <person name="Detter J.C."/>
            <person name="Han C."/>
            <person name="Tapia R."/>
            <person name="Land M."/>
            <person name="Hauser L."/>
            <person name="Kyrpides N."/>
            <person name="Ivanova N."/>
            <person name="Pagani I."/>
            <person name="Kitzmiller T."/>
            <person name="Lynd L."/>
            <person name="Izquierdo J."/>
            <person name="Woyke T."/>
        </authorList>
    </citation>
    <scope>NUCLEOTIDE SEQUENCE [LARGE SCALE GENOMIC DNA]</scope>
    <source>
        <strain evidence="14">DSM 19732 / NBRC 101661 / EBR45</strain>
    </source>
</reference>
<keyword evidence="10 11" id="KW-0472">Membrane</keyword>
<dbReference type="EMBL" id="CP003065">
    <property type="protein sequence ID" value="AEV67094.1"/>
    <property type="molecule type" value="Genomic_DNA"/>
</dbReference>
<dbReference type="InterPro" id="IPR005467">
    <property type="entry name" value="His_kinase_dom"/>
</dbReference>
<evidence type="ECO:0000256" key="9">
    <source>
        <dbReference type="ARBA" id="ARBA00023012"/>
    </source>
</evidence>
<evidence type="ECO:0000313" key="14">
    <source>
        <dbReference type="Proteomes" id="UP000005435"/>
    </source>
</evidence>
<dbReference type="GO" id="GO:0016036">
    <property type="term" value="P:cellular response to phosphate starvation"/>
    <property type="evidence" value="ECO:0007669"/>
    <property type="project" value="TreeGrafter"/>
</dbReference>
<dbReference type="KEGG" id="ccl:Clocl_0358"/>
<dbReference type="RefSeq" id="WP_014253726.1">
    <property type="nucleotide sequence ID" value="NC_016627.1"/>
</dbReference>
<evidence type="ECO:0000256" key="5">
    <source>
        <dbReference type="ARBA" id="ARBA00022679"/>
    </source>
</evidence>
<dbReference type="PROSITE" id="PS50109">
    <property type="entry name" value="HIS_KIN"/>
    <property type="match status" value="1"/>
</dbReference>
<feature type="transmembrane region" description="Helical" evidence="11">
    <location>
        <begin position="38"/>
        <end position="62"/>
    </location>
</feature>
<dbReference type="Gene3D" id="3.30.565.10">
    <property type="entry name" value="Histidine kinase-like ATPase, C-terminal domain"/>
    <property type="match status" value="1"/>
</dbReference>
<dbReference type="GO" id="GO:0000155">
    <property type="term" value="F:phosphorelay sensor kinase activity"/>
    <property type="evidence" value="ECO:0007669"/>
    <property type="project" value="TreeGrafter"/>
</dbReference>
<feature type="transmembrane region" description="Helical" evidence="11">
    <location>
        <begin position="15"/>
        <end position="32"/>
    </location>
</feature>
<evidence type="ECO:0000256" key="10">
    <source>
        <dbReference type="ARBA" id="ARBA00023136"/>
    </source>
</evidence>
<evidence type="ECO:0000256" key="4">
    <source>
        <dbReference type="ARBA" id="ARBA00022475"/>
    </source>
</evidence>
<sequence precursor="true">MKIFLSYLKSKQKDLFIICLFALVFSVVFMLYDLSLEPIVYSALLCLVIGLVFLFFDFYNYYKKHTLLHKLKDSITVSTDALPAPKDLLELDYQNLIATIYEHKAHIQSKADSAISNMIDYYTLWAHQIKTPIAAMHLLLQSEDSEQNLELSTELFKIEQYVEMALQYLRLDSSSTDFIIKMYDLDDIVKQAVRKYAKLFIRKRIGLDLAELNCQVLTDEKWLVFVIEQLLSNALKYTPQGKISIYMDRKKSKTLVIQDTGIGIQPEDLPRVFEKGFTGYNGRTDKKSTGIGLYLCKCILTKLSHTITIESEVGKGTVVKIDLDTIKTTME</sequence>
<dbReference type="PANTHER" id="PTHR45453">
    <property type="entry name" value="PHOSPHATE REGULON SENSOR PROTEIN PHOR"/>
    <property type="match status" value="1"/>
</dbReference>
<proteinExistence type="predicted"/>
<evidence type="ECO:0000256" key="8">
    <source>
        <dbReference type="ARBA" id="ARBA00022989"/>
    </source>
</evidence>
<evidence type="ECO:0000256" key="2">
    <source>
        <dbReference type="ARBA" id="ARBA00004651"/>
    </source>
</evidence>
<accession>G8M2M0</accession>
<keyword evidence="4" id="KW-1003">Cell membrane</keyword>
<evidence type="ECO:0000256" key="3">
    <source>
        <dbReference type="ARBA" id="ARBA00012438"/>
    </source>
</evidence>
<dbReference type="PRINTS" id="PR00344">
    <property type="entry name" value="BCTRLSENSOR"/>
</dbReference>
<dbReference type="GO" id="GO:0005886">
    <property type="term" value="C:plasma membrane"/>
    <property type="evidence" value="ECO:0007669"/>
    <property type="project" value="UniProtKB-SubCell"/>
</dbReference>
<dbReference type="InterPro" id="IPR004358">
    <property type="entry name" value="Sig_transdc_His_kin-like_C"/>
</dbReference>
<evidence type="ECO:0000256" key="1">
    <source>
        <dbReference type="ARBA" id="ARBA00000085"/>
    </source>
</evidence>
<reference evidence="13 14" key="2">
    <citation type="journal article" date="2012" name="Stand. Genomic Sci.">
        <title>Complete Genome Sequence of Clostridium clariflavum DSM 19732.</title>
        <authorList>
            <person name="Izquierdo J.A."/>
            <person name="Goodwin L."/>
            <person name="Davenport K.W."/>
            <person name="Teshima H."/>
            <person name="Bruce D."/>
            <person name="Detter C."/>
            <person name="Tapia R."/>
            <person name="Han S."/>
            <person name="Land M."/>
            <person name="Hauser L."/>
            <person name="Jeffries C.D."/>
            <person name="Han J."/>
            <person name="Pitluck S."/>
            <person name="Nolan M."/>
            <person name="Chen A."/>
            <person name="Huntemann M."/>
            <person name="Mavromatis K."/>
            <person name="Mikhailova N."/>
            <person name="Liolios K."/>
            <person name="Woyke T."/>
            <person name="Lynd L.R."/>
        </authorList>
    </citation>
    <scope>NUCLEOTIDE SEQUENCE [LARGE SCALE GENOMIC DNA]</scope>
    <source>
        <strain evidence="14">DSM 19732 / NBRC 101661 / EBR45</strain>
    </source>
</reference>
<keyword evidence="8 11" id="KW-1133">Transmembrane helix</keyword>
<dbReference type="Proteomes" id="UP000005435">
    <property type="component" value="Chromosome"/>
</dbReference>
<dbReference type="GO" id="GO:0004721">
    <property type="term" value="F:phosphoprotein phosphatase activity"/>
    <property type="evidence" value="ECO:0007669"/>
    <property type="project" value="TreeGrafter"/>
</dbReference>
<evidence type="ECO:0000313" key="13">
    <source>
        <dbReference type="EMBL" id="AEV67094.1"/>
    </source>
</evidence>
<feature type="domain" description="Histidine kinase" evidence="12">
    <location>
        <begin position="124"/>
        <end position="327"/>
    </location>
</feature>
<evidence type="ECO:0000256" key="6">
    <source>
        <dbReference type="ARBA" id="ARBA00022692"/>
    </source>
</evidence>
<gene>
    <name evidence="13" type="ordered locus">Clocl_0358</name>
</gene>
<dbReference type="STRING" id="720554.Clocl_0358"/>
<keyword evidence="9" id="KW-0902">Two-component regulatory system</keyword>
<protein>
    <recommendedName>
        <fullName evidence="3">histidine kinase</fullName>
        <ecNumber evidence="3">2.7.13.3</ecNumber>
    </recommendedName>
</protein>
<dbReference type="Pfam" id="PF02518">
    <property type="entry name" value="HATPase_c"/>
    <property type="match status" value="1"/>
</dbReference>
<dbReference type="PANTHER" id="PTHR45453:SF2">
    <property type="entry name" value="HISTIDINE KINASE"/>
    <property type="match status" value="1"/>
</dbReference>
<keyword evidence="14" id="KW-1185">Reference proteome</keyword>
<dbReference type="InterPro" id="IPR050351">
    <property type="entry name" value="BphY/WalK/GraS-like"/>
</dbReference>
<comment type="catalytic activity">
    <reaction evidence="1">
        <text>ATP + protein L-histidine = ADP + protein N-phospho-L-histidine.</text>
        <dbReference type="EC" id="2.7.13.3"/>
    </reaction>
</comment>
<dbReference type="InterPro" id="IPR036890">
    <property type="entry name" value="HATPase_C_sf"/>
</dbReference>
<dbReference type="eggNOG" id="COG2205">
    <property type="taxonomic scope" value="Bacteria"/>
</dbReference>
<keyword evidence="6 11" id="KW-0812">Transmembrane</keyword>
<dbReference type="OrthoDB" id="9780487at2"/>
<evidence type="ECO:0000259" key="12">
    <source>
        <dbReference type="PROSITE" id="PS50109"/>
    </source>
</evidence>
<organism evidence="13 14">
    <name type="scientific">Acetivibrio clariflavus (strain DSM 19732 / NBRC 101661 / EBR45)</name>
    <name type="common">Clostridium clariflavum</name>
    <dbReference type="NCBI Taxonomy" id="720554"/>
    <lineage>
        <taxon>Bacteria</taxon>
        <taxon>Bacillati</taxon>
        <taxon>Bacillota</taxon>
        <taxon>Clostridia</taxon>
        <taxon>Eubacteriales</taxon>
        <taxon>Oscillospiraceae</taxon>
        <taxon>Acetivibrio</taxon>
    </lineage>
</organism>
<dbReference type="InterPro" id="IPR003594">
    <property type="entry name" value="HATPase_dom"/>
</dbReference>
<dbReference type="HOGENOM" id="CLU_000445_13_0_9"/>
<keyword evidence="7 13" id="KW-0418">Kinase</keyword>